<proteinExistence type="predicted"/>
<dbReference type="RefSeq" id="WP_131475821.1">
    <property type="nucleotide sequence ID" value="NZ_SJPE01000006.1"/>
</dbReference>
<name>A0A4Q9Z4Z8_9FLAO</name>
<feature type="signal peptide" evidence="1">
    <location>
        <begin position="1"/>
        <end position="22"/>
    </location>
</feature>
<comment type="caution">
    <text evidence="2">The sequence shown here is derived from an EMBL/GenBank/DDBJ whole genome shotgun (WGS) entry which is preliminary data.</text>
</comment>
<accession>A0A4Q9Z4Z8</accession>
<organism evidence="2 3">
    <name type="scientific">Flavobacterium silvisoli</name>
    <dbReference type="NCBI Taxonomy" id="2529433"/>
    <lineage>
        <taxon>Bacteria</taxon>
        <taxon>Pseudomonadati</taxon>
        <taxon>Bacteroidota</taxon>
        <taxon>Flavobacteriia</taxon>
        <taxon>Flavobacteriales</taxon>
        <taxon>Flavobacteriaceae</taxon>
        <taxon>Flavobacterium</taxon>
    </lineage>
</organism>
<dbReference type="PROSITE" id="PS51257">
    <property type="entry name" value="PROKAR_LIPOPROTEIN"/>
    <property type="match status" value="1"/>
</dbReference>
<evidence type="ECO:0008006" key="4">
    <source>
        <dbReference type="Google" id="ProtNLM"/>
    </source>
</evidence>
<evidence type="ECO:0000256" key="1">
    <source>
        <dbReference type="SAM" id="SignalP"/>
    </source>
</evidence>
<dbReference type="EMBL" id="SJPE01000006">
    <property type="protein sequence ID" value="TBX69549.1"/>
    <property type="molecule type" value="Genomic_DNA"/>
</dbReference>
<dbReference type="OrthoDB" id="1114031at2"/>
<dbReference type="Proteomes" id="UP000293300">
    <property type="component" value="Unassembled WGS sequence"/>
</dbReference>
<gene>
    <name evidence="2" type="ORF">EZL74_06635</name>
</gene>
<reference evidence="2 3" key="1">
    <citation type="submission" date="2019-02" db="EMBL/GenBank/DDBJ databases">
        <title>Flavobacterium sp. RD-2-33 isolated from forest soil.</title>
        <authorList>
            <person name="Chaudhary D.K."/>
        </authorList>
    </citation>
    <scope>NUCLEOTIDE SEQUENCE [LARGE SCALE GENOMIC DNA]</scope>
    <source>
        <strain evidence="2 3">RD-2-33</strain>
    </source>
</reference>
<evidence type="ECO:0000313" key="2">
    <source>
        <dbReference type="EMBL" id="TBX69549.1"/>
    </source>
</evidence>
<keyword evidence="3" id="KW-1185">Reference proteome</keyword>
<sequence length="287" mass="31040">MKTKILLGIIALIAVFSLTGCSKDSSTSDSAFTSDDVKASNKMDQASNDVSEIVEDQYLQQNPSAAGKTTASYVSILPSCATVTTEVTATTWTRTIVFANGGCTMPNGNVLEGSIIVSGSLNFNTPSYVINYQFVNFRHNNILIEGNKTITRTFTNSALLATNHPIHVMDINMTFTFPNGDVYTRVGTRKRECIDGFTSPMNWHDNVYLITQNITTTKPNGATHTNTVTDASPLRIEMNCQYRIVSGILTITKPNHTAVLDYGTGTCDNNATISIDGGTPTAFTFGN</sequence>
<dbReference type="AlphaFoldDB" id="A0A4Q9Z4Z8"/>
<protein>
    <recommendedName>
        <fullName evidence="4">Lipoprotein</fullName>
    </recommendedName>
</protein>
<keyword evidence="1" id="KW-0732">Signal</keyword>
<feature type="chain" id="PRO_5020857897" description="Lipoprotein" evidence="1">
    <location>
        <begin position="23"/>
        <end position="287"/>
    </location>
</feature>
<evidence type="ECO:0000313" key="3">
    <source>
        <dbReference type="Proteomes" id="UP000293300"/>
    </source>
</evidence>